<reference evidence="3 5" key="2">
    <citation type="submission" date="2018-07" db="EMBL/GenBank/DDBJ databases">
        <title>The Genome Sequence of Enterococcus sp. DIV0659b.</title>
        <authorList>
            <consortium name="The Broad Institute Genomics Platform"/>
            <consortium name="The Broad Institute Genomic Center for Infectious Diseases"/>
            <person name="Earl A."/>
            <person name="Manson A."/>
            <person name="Schwartman J."/>
            <person name="Gilmore M."/>
            <person name="Abouelleil A."/>
            <person name="Cao P."/>
            <person name="Chapman S."/>
            <person name="Cusick C."/>
            <person name="Shea T."/>
            <person name="Young S."/>
            <person name="Neafsey D."/>
            <person name="Nusbaum C."/>
            <person name="Birren B."/>
        </authorList>
    </citation>
    <scope>NUCLEOTIDE SEQUENCE [LARGE SCALE GENOMIC DNA]</scope>
    <source>
        <strain evidence="3 5">4G2_DIV0659</strain>
    </source>
</reference>
<dbReference type="EMBL" id="NGLE02000001">
    <property type="protein sequence ID" value="MEI5993713.1"/>
    <property type="molecule type" value="Genomic_DNA"/>
</dbReference>
<evidence type="ECO:0000313" key="5">
    <source>
        <dbReference type="Proteomes" id="UP000195139"/>
    </source>
</evidence>
<dbReference type="InterPro" id="IPR004843">
    <property type="entry name" value="Calcineurin-like_PHP"/>
</dbReference>
<dbReference type="Pfam" id="PF00149">
    <property type="entry name" value="Metallophos"/>
    <property type="match status" value="1"/>
</dbReference>
<protein>
    <recommendedName>
        <fullName evidence="2">Calcineurin-like phosphoesterase domain-containing protein</fullName>
    </recommendedName>
</protein>
<comment type="caution">
    <text evidence="4">The sequence shown here is derived from an EMBL/GenBank/DDBJ whole genome shotgun (WGS) entry which is preliminary data.</text>
</comment>
<name>A0A242CCD3_9ENTE</name>
<accession>A0A242CCD3</accession>
<dbReference type="AlphaFoldDB" id="A0A242CCD3"/>
<keyword evidence="1" id="KW-0472">Membrane</keyword>
<evidence type="ECO:0000259" key="2">
    <source>
        <dbReference type="Pfam" id="PF00149"/>
    </source>
</evidence>
<dbReference type="PANTHER" id="PTHR31302">
    <property type="entry name" value="TRANSMEMBRANE PROTEIN WITH METALLOPHOSPHOESTERASE DOMAIN-RELATED"/>
    <property type="match status" value="1"/>
</dbReference>
<sequence length="376" mass="42266">MNKFAFLVIVLLFFLGNVYIGRKVLFVLESFRFFKQPIILWLVIGLLTVASMVTLLLSKTNVGGLVGKIGSYWLSIWFLSLVIFGLTDLVLMIIRKSATISAKGSLLIWVGAVMVVFGLFCYGSWQAQQLNTVKYQVTIDGAGKSDKKKLKAVLISDVHLGYINDAKKLEKIVTKINQIQPDFVLISGDLFDGNFKALQEPEQIKKQFNRLSSTYGTYMCWGNHDAGATFDQMKDLVEASNITLLEDEVTVVDESIIIAGRKDSRPIGSQDGKRKNINEQLKKSDKHLPRIILDHQPSTIKEYRESNELILSGHTHKGQIFPFSLVTKAYFTVDYGYYRKDKKQPQVIVSSGVGTWGPPMRIGTQSEIVQIDLTIE</sequence>
<dbReference type="OrthoDB" id="9780884at2"/>
<evidence type="ECO:0000256" key="1">
    <source>
        <dbReference type="SAM" id="Phobius"/>
    </source>
</evidence>
<organism evidence="4">
    <name type="scientific">Candidatus Enterococcus mansonii</name>
    <dbReference type="NCBI Taxonomy" id="1834181"/>
    <lineage>
        <taxon>Bacteria</taxon>
        <taxon>Bacillati</taxon>
        <taxon>Bacillota</taxon>
        <taxon>Bacilli</taxon>
        <taxon>Lactobacillales</taxon>
        <taxon>Enterococcaceae</taxon>
        <taxon>Enterococcus</taxon>
    </lineage>
</organism>
<dbReference type="PANTHER" id="PTHR31302:SF0">
    <property type="entry name" value="TRANSMEMBRANE PROTEIN WITH METALLOPHOSPHOESTERASE DOMAIN"/>
    <property type="match status" value="1"/>
</dbReference>
<feature type="transmembrane region" description="Helical" evidence="1">
    <location>
        <begin position="38"/>
        <end position="58"/>
    </location>
</feature>
<dbReference type="InterPro" id="IPR051158">
    <property type="entry name" value="Metallophosphoesterase_sf"/>
</dbReference>
<dbReference type="CDD" id="cd07385">
    <property type="entry name" value="MPP_YkuE_C"/>
    <property type="match status" value="1"/>
</dbReference>
<keyword evidence="1" id="KW-1133">Transmembrane helix</keyword>
<evidence type="ECO:0000313" key="4">
    <source>
        <dbReference type="EMBL" id="OTO07907.1"/>
    </source>
</evidence>
<keyword evidence="1" id="KW-0812">Transmembrane</keyword>
<dbReference type="Proteomes" id="UP000195139">
    <property type="component" value="Unassembled WGS sequence"/>
</dbReference>
<feature type="transmembrane region" description="Helical" evidence="1">
    <location>
        <begin position="6"/>
        <end position="26"/>
    </location>
</feature>
<dbReference type="STRING" id="1834181.A5880_002177"/>
<keyword evidence="5" id="KW-1185">Reference proteome</keyword>
<evidence type="ECO:0000313" key="3">
    <source>
        <dbReference type="EMBL" id="MEI5993713.1"/>
    </source>
</evidence>
<dbReference type="EMBL" id="NGLE01000003">
    <property type="protein sequence ID" value="OTO07907.1"/>
    <property type="molecule type" value="Genomic_DNA"/>
</dbReference>
<dbReference type="GO" id="GO:0016787">
    <property type="term" value="F:hydrolase activity"/>
    <property type="evidence" value="ECO:0007669"/>
    <property type="project" value="InterPro"/>
</dbReference>
<feature type="transmembrane region" description="Helical" evidence="1">
    <location>
        <begin position="106"/>
        <end position="125"/>
    </location>
</feature>
<feature type="transmembrane region" description="Helical" evidence="1">
    <location>
        <begin position="70"/>
        <end position="94"/>
    </location>
</feature>
<proteinExistence type="predicted"/>
<reference evidence="4" key="1">
    <citation type="submission" date="2017-05" db="EMBL/GenBank/DDBJ databases">
        <title>The Genome Sequence of Enterococcus sp. 4G2_DIV0659.</title>
        <authorList>
            <consortium name="The Broad Institute Genomics Platform"/>
            <consortium name="The Broad Institute Genomic Center for Infectious Diseases"/>
            <person name="Earl A."/>
            <person name="Manson A."/>
            <person name="Schwartman J."/>
            <person name="Gilmore M."/>
            <person name="Abouelleil A."/>
            <person name="Cao P."/>
            <person name="Chapman S."/>
            <person name="Cusick C."/>
            <person name="Shea T."/>
            <person name="Young S."/>
            <person name="Neafsey D."/>
            <person name="Nusbaum C."/>
            <person name="Birren B."/>
        </authorList>
    </citation>
    <scope>NUCLEOTIDE SEQUENCE [LARGE SCALE GENOMIC DNA]</scope>
    <source>
        <strain evidence="4">4G2_DIV0659</strain>
    </source>
</reference>
<dbReference type="RefSeq" id="WP_086331057.1">
    <property type="nucleotide sequence ID" value="NZ_NGLE02000001.1"/>
</dbReference>
<gene>
    <name evidence="3" type="ORF">A5880_001260</name>
    <name evidence="4" type="ORF">A5880_002177</name>
</gene>
<dbReference type="SUPFAM" id="SSF56300">
    <property type="entry name" value="Metallo-dependent phosphatases"/>
    <property type="match status" value="1"/>
</dbReference>
<dbReference type="InterPro" id="IPR029052">
    <property type="entry name" value="Metallo-depent_PP-like"/>
</dbReference>
<feature type="domain" description="Calcineurin-like phosphoesterase" evidence="2">
    <location>
        <begin position="151"/>
        <end position="317"/>
    </location>
</feature>
<dbReference type="Gene3D" id="3.60.21.10">
    <property type="match status" value="1"/>
</dbReference>